<protein>
    <recommendedName>
        <fullName evidence="3">Antibiotic biosynthesis monooxygenase</fullName>
    </recommendedName>
</protein>
<accession>A0A1G9YWL6</accession>
<reference evidence="2" key="1">
    <citation type="submission" date="2016-10" db="EMBL/GenBank/DDBJ databases">
        <authorList>
            <person name="Varghese N."/>
            <person name="Submissions S."/>
        </authorList>
    </citation>
    <scope>NUCLEOTIDE SEQUENCE [LARGE SCALE GENOMIC DNA]</scope>
    <source>
        <strain evidence="2">DSM 45419</strain>
    </source>
</reference>
<dbReference type="AlphaFoldDB" id="A0A1G9YWL6"/>
<name>A0A1G9YWL6_9ACTN</name>
<dbReference type="Proteomes" id="UP000198680">
    <property type="component" value="Unassembled WGS sequence"/>
</dbReference>
<dbReference type="Gene3D" id="3.30.70.100">
    <property type="match status" value="1"/>
</dbReference>
<dbReference type="EMBL" id="FNHE01000012">
    <property type="protein sequence ID" value="SDN13549.1"/>
    <property type="molecule type" value="Genomic_DNA"/>
</dbReference>
<keyword evidence="2" id="KW-1185">Reference proteome</keyword>
<dbReference type="InterPro" id="IPR011008">
    <property type="entry name" value="Dimeric_a/b-barrel"/>
</dbReference>
<dbReference type="SUPFAM" id="SSF54909">
    <property type="entry name" value="Dimeric alpha+beta barrel"/>
    <property type="match status" value="1"/>
</dbReference>
<gene>
    <name evidence="1" type="ORF">SAMN05660642_04154</name>
</gene>
<evidence type="ECO:0000313" key="2">
    <source>
        <dbReference type="Proteomes" id="UP000198680"/>
    </source>
</evidence>
<evidence type="ECO:0000313" key="1">
    <source>
        <dbReference type="EMBL" id="SDN13549.1"/>
    </source>
</evidence>
<evidence type="ECO:0008006" key="3">
    <source>
        <dbReference type="Google" id="ProtNLM"/>
    </source>
</evidence>
<dbReference type="RefSeq" id="WP_091222901.1">
    <property type="nucleotide sequence ID" value="NZ_FNHE01000012.1"/>
</dbReference>
<dbReference type="STRING" id="1137991.SAMN05660642_04154"/>
<proteinExistence type="predicted"/>
<sequence>MYARTTTVQGDPAAIDEGVAFLRDRVMPAVEGLPGYVGLSMLADRDSGRCIATTSWKDEAAMADTGEQLRPLRARFAEVLGGSVELHTWEIAVVHRVREAPDGACTRVTWTRTDPSRMAPALDAYRTRLLPRLEELDGFCSASLLVDPREGRAAASATYADRLTLERSRTDATAVREEFAAAGNGEITEVAEFELVLAHLRVPDTA</sequence>
<dbReference type="OrthoDB" id="5182530at2"/>
<organism evidence="1 2">
    <name type="scientific">Geodermatophilus siccatus</name>
    <dbReference type="NCBI Taxonomy" id="1137991"/>
    <lineage>
        <taxon>Bacteria</taxon>
        <taxon>Bacillati</taxon>
        <taxon>Actinomycetota</taxon>
        <taxon>Actinomycetes</taxon>
        <taxon>Geodermatophilales</taxon>
        <taxon>Geodermatophilaceae</taxon>
        <taxon>Geodermatophilus</taxon>
    </lineage>
</organism>